<accession>A0A372JS43</accession>
<dbReference type="OrthoDB" id="26872at2"/>
<dbReference type="Pfam" id="PF03713">
    <property type="entry name" value="DUF305"/>
    <property type="match status" value="1"/>
</dbReference>
<reference evidence="2 3" key="1">
    <citation type="submission" date="2018-08" db="EMBL/GenBank/DDBJ databases">
        <title>Actinomadura jelena sp. nov., a novel Actinomycete isolated from soil in Chad.</title>
        <authorList>
            <person name="Shi L."/>
        </authorList>
    </citation>
    <scope>NUCLEOTIDE SEQUENCE [LARGE SCALE GENOMIC DNA]</scope>
    <source>
        <strain evidence="2 3">NEAU-G17</strain>
    </source>
</reference>
<evidence type="ECO:0000313" key="3">
    <source>
        <dbReference type="Proteomes" id="UP000261811"/>
    </source>
</evidence>
<feature type="domain" description="DUF305" evidence="1">
    <location>
        <begin position="1"/>
        <end position="57"/>
    </location>
</feature>
<comment type="caution">
    <text evidence="2">The sequence shown here is derived from an EMBL/GenBank/DDBJ whole genome shotgun (WGS) entry which is preliminary data.</text>
</comment>
<protein>
    <submittedName>
        <fullName evidence="2">DUF305 domain-containing protein</fullName>
    </submittedName>
</protein>
<dbReference type="InterPro" id="IPR012347">
    <property type="entry name" value="Ferritin-like"/>
</dbReference>
<proteinExistence type="predicted"/>
<gene>
    <name evidence="2" type="ORF">DZF91_04395</name>
</gene>
<organism evidence="2 3">
    <name type="scientific">Actinomadura logoneensis</name>
    <dbReference type="NCBI Taxonomy" id="2293572"/>
    <lineage>
        <taxon>Bacteria</taxon>
        <taxon>Bacillati</taxon>
        <taxon>Actinomycetota</taxon>
        <taxon>Actinomycetes</taxon>
        <taxon>Streptosporangiales</taxon>
        <taxon>Thermomonosporaceae</taxon>
        <taxon>Actinomadura</taxon>
    </lineage>
</organism>
<feature type="non-terminal residue" evidence="2">
    <location>
        <position position="57"/>
    </location>
</feature>
<sequence>MFLQMMAPHEGQGAVLARLADGSRGRPVRPEVARLAAAIASTQTTEARAMAARLRAW</sequence>
<keyword evidence="3" id="KW-1185">Reference proteome</keyword>
<evidence type="ECO:0000259" key="1">
    <source>
        <dbReference type="Pfam" id="PF03713"/>
    </source>
</evidence>
<dbReference type="EMBL" id="QURH01000092">
    <property type="protein sequence ID" value="RFU42842.1"/>
    <property type="molecule type" value="Genomic_DNA"/>
</dbReference>
<name>A0A372JS43_9ACTN</name>
<dbReference type="InterPro" id="IPR005183">
    <property type="entry name" value="DUF305_CopM-like"/>
</dbReference>
<dbReference type="Proteomes" id="UP000261811">
    <property type="component" value="Unassembled WGS sequence"/>
</dbReference>
<evidence type="ECO:0000313" key="2">
    <source>
        <dbReference type="EMBL" id="RFU42842.1"/>
    </source>
</evidence>
<dbReference type="AlphaFoldDB" id="A0A372JS43"/>
<dbReference type="Gene3D" id="1.20.1260.10">
    <property type="match status" value="1"/>
</dbReference>